<evidence type="ECO:0000313" key="28">
    <source>
        <dbReference type="EMBL" id="QDU26127.1"/>
    </source>
</evidence>
<dbReference type="InterPro" id="IPR003594">
    <property type="entry name" value="HATPase_dom"/>
</dbReference>
<feature type="domain" description="Histidine kinase" evidence="22">
    <location>
        <begin position="605"/>
        <end position="830"/>
    </location>
</feature>
<dbReference type="SUPFAM" id="SSF47226">
    <property type="entry name" value="Histidine-containing phosphotransfer domain, HPT domain"/>
    <property type="match status" value="1"/>
</dbReference>
<dbReference type="InterPro" id="IPR001905">
    <property type="entry name" value="Ammonium_transpt"/>
</dbReference>
<dbReference type="InterPro" id="IPR000700">
    <property type="entry name" value="PAS-assoc_C"/>
</dbReference>
<dbReference type="SMART" id="SM00388">
    <property type="entry name" value="HisKA"/>
    <property type="match status" value="1"/>
</dbReference>
<feature type="domain" description="PAS" evidence="24">
    <location>
        <begin position="461"/>
        <end position="499"/>
    </location>
</feature>
<evidence type="ECO:0000256" key="17">
    <source>
        <dbReference type="ARBA" id="ARBA00064003"/>
    </source>
</evidence>
<dbReference type="InterPro" id="IPR001789">
    <property type="entry name" value="Sig_transdc_resp-reg_receiver"/>
</dbReference>
<evidence type="ECO:0000256" key="19">
    <source>
        <dbReference type="PROSITE-ProRule" id="PRU00110"/>
    </source>
</evidence>
<feature type="transmembrane region" description="Helical" evidence="21">
    <location>
        <begin position="12"/>
        <end position="35"/>
    </location>
</feature>
<dbReference type="CDD" id="cd16922">
    <property type="entry name" value="HATPase_EvgS-ArcB-TorS-like"/>
    <property type="match status" value="1"/>
</dbReference>
<dbReference type="InterPro" id="IPR008207">
    <property type="entry name" value="Sig_transdc_His_kin_Hpt_dom"/>
</dbReference>
<evidence type="ECO:0000256" key="10">
    <source>
        <dbReference type="ARBA" id="ARBA00022741"/>
    </source>
</evidence>
<evidence type="ECO:0000256" key="11">
    <source>
        <dbReference type="ARBA" id="ARBA00022777"/>
    </source>
</evidence>
<evidence type="ECO:0000256" key="9">
    <source>
        <dbReference type="ARBA" id="ARBA00022692"/>
    </source>
</evidence>
<dbReference type="Pfam" id="PF00072">
    <property type="entry name" value="Response_reg"/>
    <property type="match status" value="2"/>
</dbReference>
<dbReference type="InterPro" id="IPR035965">
    <property type="entry name" value="PAS-like_dom_sf"/>
</dbReference>
<evidence type="ECO:0000256" key="12">
    <source>
        <dbReference type="ARBA" id="ARBA00022840"/>
    </source>
</evidence>
<keyword evidence="9 21" id="KW-0812">Transmembrane</keyword>
<comment type="subcellular location">
    <subcellularLocation>
        <location evidence="2">Cell membrane</location>
        <topology evidence="2">Multi-pass membrane protein</topology>
    </subcellularLocation>
</comment>
<keyword evidence="15 21" id="KW-0472">Membrane</keyword>
<comment type="subunit">
    <text evidence="17">At low DSF concentrations, interacts with RpfF.</text>
</comment>
<dbReference type="SMART" id="SM00387">
    <property type="entry name" value="HATPase_c"/>
    <property type="match status" value="1"/>
</dbReference>
<feature type="transmembrane region" description="Helical" evidence="21">
    <location>
        <begin position="47"/>
        <end position="68"/>
    </location>
</feature>
<dbReference type="InterPro" id="IPR029020">
    <property type="entry name" value="Ammonium/urea_transptr"/>
</dbReference>
<dbReference type="PROSITE" id="PS50112">
    <property type="entry name" value="PAS"/>
    <property type="match status" value="1"/>
</dbReference>
<evidence type="ECO:0000256" key="21">
    <source>
        <dbReference type="SAM" id="Phobius"/>
    </source>
</evidence>
<evidence type="ECO:0000256" key="20">
    <source>
        <dbReference type="PROSITE-ProRule" id="PRU00169"/>
    </source>
</evidence>
<dbReference type="InterPro" id="IPR005467">
    <property type="entry name" value="His_kinase_dom"/>
</dbReference>
<keyword evidence="10" id="KW-0547">Nucleotide-binding</keyword>
<dbReference type="GO" id="GO:0005886">
    <property type="term" value="C:plasma membrane"/>
    <property type="evidence" value="ECO:0007669"/>
    <property type="project" value="UniProtKB-SubCell"/>
</dbReference>
<dbReference type="EMBL" id="CP036274">
    <property type="protein sequence ID" value="QDU26127.1"/>
    <property type="molecule type" value="Genomic_DNA"/>
</dbReference>
<dbReference type="Gene3D" id="3.40.50.2300">
    <property type="match status" value="2"/>
</dbReference>
<dbReference type="GO" id="GO:0008519">
    <property type="term" value="F:ammonium channel activity"/>
    <property type="evidence" value="ECO:0007669"/>
    <property type="project" value="InterPro"/>
</dbReference>
<evidence type="ECO:0000256" key="2">
    <source>
        <dbReference type="ARBA" id="ARBA00004651"/>
    </source>
</evidence>
<keyword evidence="11 28" id="KW-0418">Kinase</keyword>
<feature type="transmembrane region" description="Helical" evidence="21">
    <location>
        <begin position="315"/>
        <end position="335"/>
    </location>
</feature>
<dbReference type="NCBIfam" id="TIGR00229">
    <property type="entry name" value="sensory_box"/>
    <property type="match status" value="1"/>
</dbReference>
<dbReference type="PROSITE" id="PS50113">
    <property type="entry name" value="PAC"/>
    <property type="match status" value="1"/>
</dbReference>
<keyword evidence="12" id="KW-0067">ATP-binding</keyword>
<dbReference type="PROSITE" id="PS50109">
    <property type="entry name" value="HIS_KIN"/>
    <property type="match status" value="1"/>
</dbReference>
<keyword evidence="7 20" id="KW-0597">Phosphoprotein</keyword>
<dbReference type="Pfam" id="PF00909">
    <property type="entry name" value="Ammonium_transp"/>
    <property type="match status" value="1"/>
</dbReference>
<dbReference type="SUPFAM" id="SSF52172">
    <property type="entry name" value="CheY-like"/>
    <property type="match status" value="2"/>
</dbReference>
<evidence type="ECO:0000259" key="26">
    <source>
        <dbReference type="PROSITE" id="PS50885"/>
    </source>
</evidence>
<dbReference type="CDD" id="cd00088">
    <property type="entry name" value="HPT"/>
    <property type="match status" value="1"/>
</dbReference>
<dbReference type="AlphaFoldDB" id="A0A517Y7B9"/>
<keyword evidence="14" id="KW-0902">Two-component regulatory system</keyword>
<dbReference type="InterPro" id="IPR001610">
    <property type="entry name" value="PAC"/>
</dbReference>
<dbReference type="Gene3D" id="1.20.120.160">
    <property type="entry name" value="HPT domain"/>
    <property type="match status" value="1"/>
</dbReference>
<evidence type="ECO:0000256" key="7">
    <source>
        <dbReference type="ARBA" id="ARBA00022553"/>
    </source>
</evidence>
<reference evidence="28 29" key="1">
    <citation type="submission" date="2019-02" db="EMBL/GenBank/DDBJ databases">
        <title>Deep-cultivation of Planctomycetes and their phenomic and genomic characterization uncovers novel biology.</title>
        <authorList>
            <person name="Wiegand S."/>
            <person name="Jogler M."/>
            <person name="Boedeker C."/>
            <person name="Pinto D."/>
            <person name="Vollmers J."/>
            <person name="Rivas-Marin E."/>
            <person name="Kohn T."/>
            <person name="Peeters S.H."/>
            <person name="Heuer A."/>
            <person name="Rast P."/>
            <person name="Oberbeckmann S."/>
            <person name="Bunk B."/>
            <person name="Jeske O."/>
            <person name="Meyerdierks A."/>
            <person name="Storesund J.E."/>
            <person name="Kallscheuer N."/>
            <person name="Luecker S."/>
            <person name="Lage O.M."/>
            <person name="Pohl T."/>
            <person name="Merkel B.J."/>
            <person name="Hornburger P."/>
            <person name="Mueller R.-W."/>
            <person name="Bruemmer F."/>
            <person name="Labrenz M."/>
            <person name="Spormann A.M."/>
            <person name="Op den Camp H."/>
            <person name="Overmann J."/>
            <person name="Amann R."/>
            <person name="Jetten M.S.M."/>
            <person name="Mascher T."/>
            <person name="Medema M.H."/>
            <person name="Devos D.P."/>
            <person name="Kaster A.-K."/>
            <person name="Ovreas L."/>
            <person name="Rohde M."/>
            <person name="Galperin M.Y."/>
            <person name="Jogler C."/>
        </authorList>
    </citation>
    <scope>NUCLEOTIDE SEQUENCE [LARGE SCALE GENOMIC DNA]</scope>
    <source>
        <strain evidence="28 29">ETA_A8</strain>
    </source>
</reference>
<feature type="domain" description="Response regulatory" evidence="23">
    <location>
        <begin position="849"/>
        <end position="970"/>
    </location>
</feature>
<feature type="transmembrane region" description="Helical" evidence="21">
    <location>
        <begin position="285"/>
        <end position="303"/>
    </location>
</feature>
<evidence type="ECO:0000256" key="6">
    <source>
        <dbReference type="ARBA" id="ARBA00022475"/>
    </source>
</evidence>
<dbReference type="InterPro" id="IPR018047">
    <property type="entry name" value="Ammonium_transpt_CS"/>
</dbReference>
<dbReference type="RefSeq" id="WP_145086196.1">
    <property type="nucleotide sequence ID" value="NZ_CP036274.1"/>
</dbReference>
<comment type="similarity">
    <text evidence="3">Belongs to the ammonia transporter channel (TC 1.A.11.2) family.</text>
</comment>
<dbReference type="Pfam" id="PF01627">
    <property type="entry name" value="Hpt"/>
    <property type="match status" value="1"/>
</dbReference>
<evidence type="ECO:0000256" key="15">
    <source>
        <dbReference type="ARBA" id="ARBA00023136"/>
    </source>
</evidence>
<evidence type="ECO:0000256" key="3">
    <source>
        <dbReference type="ARBA" id="ARBA00005887"/>
    </source>
</evidence>
<dbReference type="GO" id="GO:0000155">
    <property type="term" value="F:phosphorelay sensor kinase activity"/>
    <property type="evidence" value="ECO:0007669"/>
    <property type="project" value="InterPro"/>
</dbReference>
<dbReference type="SUPFAM" id="SSF55785">
    <property type="entry name" value="PYP-like sensor domain (PAS domain)"/>
    <property type="match status" value="1"/>
</dbReference>
<feature type="transmembrane region" description="Helical" evidence="21">
    <location>
        <begin position="120"/>
        <end position="141"/>
    </location>
</feature>
<dbReference type="CDD" id="cd17546">
    <property type="entry name" value="REC_hyHK_CKI1_RcsC-like"/>
    <property type="match status" value="2"/>
</dbReference>
<feature type="modified residue" description="4-aspartylphosphate" evidence="20">
    <location>
        <position position="1045"/>
    </location>
</feature>
<dbReference type="SMART" id="SM00448">
    <property type="entry name" value="REC"/>
    <property type="match status" value="2"/>
</dbReference>
<feature type="domain" description="PAC" evidence="25">
    <location>
        <begin position="536"/>
        <end position="588"/>
    </location>
</feature>
<organism evidence="28 29">
    <name type="scientific">Anatilimnocola aggregata</name>
    <dbReference type="NCBI Taxonomy" id="2528021"/>
    <lineage>
        <taxon>Bacteria</taxon>
        <taxon>Pseudomonadati</taxon>
        <taxon>Planctomycetota</taxon>
        <taxon>Planctomycetia</taxon>
        <taxon>Pirellulales</taxon>
        <taxon>Pirellulaceae</taxon>
        <taxon>Anatilimnocola</taxon>
    </lineage>
</organism>
<evidence type="ECO:0000259" key="25">
    <source>
        <dbReference type="PROSITE" id="PS50113"/>
    </source>
</evidence>
<dbReference type="CDD" id="cd00082">
    <property type="entry name" value="HisKA"/>
    <property type="match status" value="1"/>
</dbReference>
<feature type="transmembrane region" description="Helical" evidence="21">
    <location>
        <begin position="161"/>
        <end position="183"/>
    </location>
</feature>
<feature type="domain" description="Response regulatory" evidence="23">
    <location>
        <begin position="996"/>
        <end position="1116"/>
    </location>
</feature>
<evidence type="ECO:0000256" key="13">
    <source>
        <dbReference type="ARBA" id="ARBA00022989"/>
    </source>
</evidence>
<evidence type="ECO:0000256" key="5">
    <source>
        <dbReference type="ARBA" id="ARBA00022448"/>
    </source>
</evidence>
<keyword evidence="29" id="KW-1185">Reference proteome</keyword>
<dbReference type="FunFam" id="1.10.287.130:FF:000002">
    <property type="entry name" value="Two-component osmosensing histidine kinase"/>
    <property type="match status" value="1"/>
</dbReference>
<dbReference type="InterPro" id="IPR000014">
    <property type="entry name" value="PAS"/>
</dbReference>
<protein>
    <recommendedName>
        <fullName evidence="18">Sensory/regulatory protein RpfC</fullName>
        <ecNumber evidence="4">2.7.13.3</ecNumber>
    </recommendedName>
</protein>
<dbReference type="NCBIfam" id="TIGR00836">
    <property type="entry name" value="amt"/>
    <property type="match status" value="1"/>
</dbReference>
<evidence type="ECO:0000256" key="1">
    <source>
        <dbReference type="ARBA" id="ARBA00000085"/>
    </source>
</evidence>
<dbReference type="Gene3D" id="3.30.565.10">
    <property type="entry name" value="Histidine kinase-like ATPase, C-terminal domain"/>
    <property type="match status" value="1"/>
</dbReference>
<feature type="domain" description="HPt" evidence="27">
    <location>
        <begin position="1165"/>
        <end position="1258"/>
    </location>
</feature>
<dbReference type="OrthoDB" id="9762493at2"/>
<evidence type="ECO:0000256" key="14">
    <source>
        <dbReference type="ARBA" id="ARBA00023012"/>
    </source>
</evidence>
<keyword evidence="16" id="KW-0924">Ammonia transport</keyword>
<dbReference type="SMART" id="SM00091">
    <property type="entry name" value="PAS"/>
    <property type="match status" value="1"/>
</dbReference>
<feature type="transmembrane region" description="Helical" evidence="21">
    <location>
        <begin position="88"/>
        <end position="113"/>
    </location>
</feature>
<evidence type="ECO:0000256" key="4">
    <source>
        <dbReference type="ARBA" id="ARBA00012438"/>
    </source>
</evidence>
<dbReference type="PANTHER" id="PTHR45339">
    <property type="entry name" value="HYBRID SIGNAL TRANSDUCTION HISTIDINE KINASE J"/>
    <property type="match status" value="1"/>
</dbReference>
<evidence type="ECO:0000256" key="18">
    <source>
        <dbReference type="ARBA" id="ARBA00068150"/>
    </source>
</evidence>
<dbReference type="InterPro" id="IPR003661">
    <property type="entry name" value="HisK_dim/P_dom"/>
</dbReference>
<feature type="modified residue" description="4-aspartylphosphate" evidence="20">
    <location>
        <position position="903"/>
    </location>
</feature>
<dbReference type="CDD" id="cd00130">
    <property type="entry name" value="PAS"/>
    <property type="match status" value="1"/>
</dbReference>
<comment type="catalytic activity">
    <reaction evidence="1">
        <text>ATP + protein L-histidine = ADP + protein N-phospho-L-histidine.</text>
        <dbReference type="EC" id="2.7.13.3"/>
    </reaction>
</comment>
<name>A0A517Y7B9_9BACT</name>
<dbReference type="InterPro" id="IPR036097">
    <property type="entry name" value="HisK_dim/P_sf"/>
</dbReference>
<evidence type="ECO:0000259" key="27">
    <source>
        <dbReference type="PROSITE" id="PS50894"/>
    </source>
</evidence>
<dbReference type="Gene3D" id="3.30.450.20">
    <property type="entry name" value="PAS domain"/>
    <property type="match status" value="1"/>
</dbReference>
<dbReference type="SMART" id="SM00086">
    <property type="entry name" value="PAC"/>
    <property type="match status" value="1"/>
</dbReference>
<feature type="domain" description="HAMP" evidence="26">
    <location>
        <begin position="396"/>
        <end position="449"/>
    </location>
</feature>
<feature type="transmembrane region" description="Helical" evidence="21">
    <location>
        <begin position="238"/>
        <end position="256"/>
    </location>
</feature>
<dbReference type="Pfam" id="PF02518">
    <property type="entry name" value="HATPase_c"/>
    <property type="match status" value="1"/>
</dbReference>
<dbReference type="PRINTS" id="PR00344">
    <property type="entry name" value="BCTRLSENSOR"/>
</dbReference>
<dbReference type="PROSITE" id="PS50110">
    <property type="entry name" value="RESPONSE_REGULATORY"/>
    <property type="match status" value="2"/>
</dbReference>
<dbReference type="FunFam" id="3.30.565.10:FF:000010">
    <property type="entry name" value="Sensor histidine kinase RcsC"/>
    <property type="match status" value="1"/>
</dbReference>
<dbReference type="InterPro" id="IPR011006">
    <property type="entry name" value="CheY-like_superfamily"/>
</dbReference>
<dbReference type="PROSITE" id="PS50894">
    <property type="entry name" value="HPT"/>
    <property type="match status" value="1"/>
</dbReference>
<dbReference type="Pfam" id="PF13426">
    <property type="entry name" value="PAS_9"/>
    <property type="match status" value="1"/>
</dbReference>
<dbReference type="Pfam" id="PF00512">
    <property type="entry name" value="HisKA"/>
    <property type="match status" value="1"/>
</dbReference>
<dbReference type="SUPFAM" id="SSF55874">
    <property type="entry name" value="ATPase domain of HSP90 chaperone/DNA topoisomerase II/histidine kinase"/>
    <property type="match status" value="1"/>
</dbReference>
<gene>
    <name evidence="28" type="primary">barA_2</name>
    <name evidence="28" type="ORF">ETAA8_12010</name>
</gene>
<dbReference type="SUPFAM" id="SSF47384">
    <property type="entry name" value="Homodimeric domain of signal transducing histidine kinase"/>
    <property type="match status" value="1"/>
</dbReference>
<dbReference type="InterPro" id="IPR036641">
    <property type="entry name" value="HPT_dom_sf"/>
</dbReference>
<evidence type="ECO:0000259" key="22">
    <source>
        <dbReference type="PROSITE" id="PS50109"/>
    </source>
</evidence>
<feature type="modified residue" description="Phosphohistidine" evidence="19">
    <location>
        <position position="1204"/>
    </location>
</feature>
<keyword evidence="13 21" id="KW-1133">Transmembrane helix</keyword>
<dbReference type="Gene3D" id="1.10.3430.10">
    <property type="entry name" value="Ammonium transporter AmtB like domains"/>
    <property type="match status" value="1"/>
</dbReference>
<keyword evidence="5" id="KW-0813">Transport</keyword>
<dbReference type="InterPro" id="IPR024041">
    <property type="entry name" value="NH4_transpt_AmtB-like_dom"/>
</dbReference>
<dbReference type="EC" id="2.7.13.3" evidence="4"/>
<evidence type="ECO:0000313" key="29">
    <source>
        <dbReference type="Proteomes" id="UP000315017"/>
    </source>
</evidence>
<evidence type="ECO:0000259" key="23">
    <source>
        <dbReference type="PROSITE" id="PS50110"/>
    </source>
</evidence>
<keyword evidence="6" id="KW-1003">Cell membrane</keyword>
<dbReference type="SUPFAM" id="SSF111352">
    <property type="entry name" value="Ammonium transporter"/>
    <property type="match status" value="1"/>
</dbReference>
<feature type="transmembrane region" description="Helical" evidence="21">
    <location>
        <begin position="195"/>
        <end position="218"/>
    </location>
</feature>
<dbReference type="KEGG" id="aagg:ETAA8_12010"/>
<dbReference type="PANTHER" id="PTHR45339:SF1">
    <property type="entry name" value="HYBRID SIGNAL TRANSDUCTION HISTIDINE KINASE J"/>
    <property type="match status" value="1"/>
</dbReference>
<feature type="transmembrane region" description="Helical" evidence="21">
    <location>
        <begin position="347"/>
        <end position="371"/>
    </location>
</feature>
<evidence type="ECO:0000256" key="16">
    <source>
        <dbReference type="ARBA" id="ARBA00023177"/>
    </source>
</evidence>
<dbReference type="Gene3D" id="1.10.287.130">
    <property type="match status" value="1"/>
</dbReference>
<proteinExistence type="inferred from homology"/>
<evidence type="ECO:0000259" key="24">
    <source>
        <dbReference type="PROSITE" id="PS50112"/>
    </source>
</evidence>
<keyword evidence="8 28" id="KW-0808">Transferase</keyword>
<dbReference type="InterPro" id="IPR004358">
    <property type="entry name" value="Sig_transdc_His_kin-like_C"/>
</dbReference>
<dbReference type="InterPro" id="IPR003660">
    <property type="entry name" value="HAMP_dom"/>
</dbReference>
<dbReference type="GO" id="GO:0005524">
    <property type="term" value="F:ATP binding"/>
    <property type="evidence" value="ECO:0007669"/>
    <property type="project" value="UniProtKB-KW"/>
</dbReference>
<dbReference type="PROSITE" id="PS50885">
    <property type="entry name" value="HAMP"/>
    <property type="match status" value="1"/>
</dbReference>
<dbReference type="PROSITE" id="PS01219">
    <property type="entry name" value="AMMONIUM_TRANSP"/>
    <property type="match status" value="1"/>
</dbReference>
<dbReference type="InterPro" id="IPR036890">
    <property type="entry name" value="HATPase_C_sf"/>
</dbReference>
<dbReference type="Proteomes" id="UP000315017">
    <property type="component" value="Chromosome"/>
</dbReference>
<accession>A0A517Y7B9</accession>
<evidence type="ECO:0000256" key="8">
    <source>
        <dbReference type="ARBA" id="ARBA00022679"/>
    </source>
</evidence>
<sequence>MTATESLADCVWMLLCACLVMLMQAGFCCLETGLVRAKNSINVAIKNLFDFCIASLLYWAVGFGLMFGTSYYGLFGTDHFLPESGSGYWLLSFLFFQLVFCGTSTTIISGAVAERMRFSSYVVISVLVSGLFYPIFGHWAWGGLPGTDSFGWLRKLGFIDFAGSTVVHSLGGWLSLAAILVLGKRQGQFEPGKPPIHGFNLPLTTLGVFLLWFGWFGFNGGSTFAVNASIPTILLNTNLAAATGGIAALAVAWPMLRRPDVPLLMNGVLAGLVSVTASCNIVDPAAALAIGAIGGALSVFVAWQLERFKIDDAVGAVPVHGFCGAWGTLAVALFGDVSTFESGSRGWQLLIQSAGVLTCLAWGLGFGYVVLFGVNRLMRLRVTAAEELAGLNHSEHQASTPLVDLLHEMEDQRLTGDFTRAVEVEPHTEVGQIALQYNRVVERAQDEIRSREEVMQALRTAEEKYRSIFENAVEGIFQTTPDGQYLSANPTLARIYGYESVGDMQKAIRDIQHQLYVDPKRRQDFADQIKAEGVVRNFESQVFRADGKVIWISENARVIRDAQGNLKYYEGTVEDISERKQGQELIQQKEAALAASSAKSEFLARMSHEIRTPLNGVIGMLELLQGTHMSQQQQRYARVAKNSADTLLTLVNDILDFSKIEAGKLELDHTDFDLHALLEDTAELFAERAADKGLELVCHICPELPASVHGDPDRLRQIVVNLLNNALKFTTRGQVVLRATLDEKQPDGGEEHVQIRFCVEDTGIGIPADRTDRLFRSFSQVDISTTRKYGGTGLGLAICRELVGLFGGEIGVNSVLNKGSQFWFTLPLKKQPLEQQRRLIMPQELANIRVLAVDDNQTNRELLHEQFGSWGLALESVCGGREALEKLAMGKSQNRPFQLVLLDFNMPGMDGLELARAIRLNTDYEAARLVMLSSSGTLFDDPRLARSGLSACLPKPVRQSKLFDIVVEMFGPQRASSTKPLNAPVRSKPAKKRDTKILVAEDNEVNQQVVSEILAAAGFDCQLVSNGRWAFDEVQKQVFDLVLMDCQMPEMDGFETTRAIRTNEAKDDNQKRLPIIALTANAVAGDRERCLAAGMDGYVTKPINPTTLIDAIENLLAQIDRPAEGAVEGKVEVAATLAAVPEADSQAPVIAVVDVPPLRARCMHDDSFLQRVLGKALVRIPADVMSIVAAADQTDFEALSRAAHALAGMSANLEAHQLLIVARGLEDLAKRRETTELPALLVELRQAATQTESALEQLQRSLVTESGVA</sequence>